<dbReference type="GO" id="GO:0008253">
    <property type="term" value="F:5'-nucleotidase activity"/>
    <property type="evidence" value="ECO:0007669"/>
    <property type="project" value="TreeGrafter"/>
</dbReference>
<dbReference type="InterPro" id="IPR006146">
    <property type="entry name" value="5'-Nucleotdase_CS"/>
</dbReference>
<gene>
    <name evidence="5" type="ORF">HF964_05250</name>
</gene>
<keyword evidence="1" id="KW-0732">Signal</keyword>
<dbReference type="InterPro" id="IPR036907">
    <property type="entry name" value="5'-Nucleotdase_C_sf"/>
</dbReference>
<sequence length="459" mass="51498">MAEQSIITIMHTNDIHSHFENWPKIRRYLTSQQKILSLGQNGVITVDIGDAMDLVHPLTEASAGKANISLLNEIGYDAVTIGNNEGLSLQHDKLKNLYHNANFPVTVANIKDLRTNERPTWCHEVIYKQMPDGTQVALIGMTAPFVEAYPLREWGIGKVAPILAAILPEISVKADVIILLSHLGLHEDRRLAKMFSCLDVIIGAHTHHRLENGEVVNNTLLAAAGKWGRYIGNISLVIENHQIISKVARLVETADLPEEKTDFGEVEALLNCGLNQLKTIKVAKLPMTLRRTDNTFMDALFAMLTAKTGINAAMLSTGLILGDLPAGIVTKADLLTLLPHQMYIMRTTLIGKELKRLLQEIHKNSEFVSSFAMVGLGFRGKVFGDLQLRGMEIDIQKGQLTYHNQLIDDNKKYEFVSLDYYKYLPFFPTIELVGENKIIMKKMLREDFAEYLMQNFPVK</sequence>
<dbReference type="Pfam" id="PF00149">
    <property type="entry name" value="Metallophos"/>
    <property type="match status" value="1"/>
</dbReference>
<dbReference type="GO" id="GO:0009166">
    <property type="term" value="P:nucleotide catabolic process"/>
    <property type="evidence" value="ECO:0007669"/>
    <property type="project" value="InterPro"/>
</dbReference>
<dbReference type="GO" id="GO:0008768">
    <property type="term" value="F:UDP-sugar diphosphatase activity"/>
    <property type="evidence" value="ECO:0007669"/>
    <property type="project" value="TreeGrafter"/>
</dbReference>
<keyword evidence="6" id="KW-1185">Reference proteome</keyword>
<dbReference type="EMBL" id="JAAXPN010000004">
    <property type="protein sequence ID" value="NKZ24215.1"/>
    <property type="molecule type" value="Genomic_DNA"/>
</dbReference>
<dbReference type="Pfam" id="PF02872">
    <property type="entry name" value="5_nucleotid_C"/>
    <property type="match status" value="1"/>
</dbReference>
<dbReference type="SUPFAM" id="SSF56300">
    <property type="entry name" value="Metallo-dependent phosphatases"/>
    <property type="match status" value="1"/>
</dbReference>
<reference evidence="5 6" key="1">
    <citation type="submission" date="2020-04" db="EMBL/GenBank/DDBJ databases">
        <title>MicrobeNet Type strains.</title>
        <authorList>
            <person name="Nicholson A.C."/>
        </authorList>
    </citation>
    <scope>NUCLEOTIDE SEQUENCE [LARGE SCALE GENOMIC DNA]</scope>
    <source>
        <strain evidence="5 6">CCUG 61472</strain>
    </source>
</reference>
<organism evidence="5 6">
    <name type="scientific">Periweissella fabalis</name>
    <dbReference type="NCBI Taxonomy" id="1070421"/>
    <lineage>
        <taxon>Bacteria</taxon>
        <taxon>Bacillati</taxon>
        <taxon>Bacillota</taxon>
        <taxon>Bacilli</taxon>
        <taxon>Lactobacillales</taxon>
        <taxon>Lactobacillaceae</taxon>
        <taxon>Periweissella</taxon>
    </lineage>
</organism>
<feature type="domain" description="Calcineurin-like phosphoesterase" evidence="3">
    <location>
        <begin position="8"/>
        <end position="208"/>
    </location>
</feature>
<name>A0A7X6S2N9_9LACO</name>
<evidence type="ECO:0000256" key="2">
    <source>
        <dbReference type="RuleBase" id="RU362119"/>
    </source>
</evidence>
<dbReference type="GO" id="GO:0000166">
    <property type="term" value="F:nucleotide binding"/>
    <property type="evidence" value="ECO:0007669"/>
    <property type="project" value="UniProtKB-KW"/>
</dbReference>
<dbReference type="InterPro" id="IPR029052">
    <property type="entry name" value="Metallo-depent_PP-like"/>
</dbReference>
<dbReference type="PIRSF" id="PIRSF036361">
    <property type="entry name" value="YunD"/>
    <property type="match status" value="1"/>
</dbReference>
<dbReference type="GO" id="GO:0030288">
    <property type="term" value="C:outer membrane-bounded periplasmic space"/>
    <property type="evidence" value="ECO:0007669"/>
    <property type="project" value="TreeGrafter"/>
</dbReference>
<keyword evidence="2" id="KW-0547">Nucleotide-binding</keyword>
<accession>A0A7X6S2N9</accession>
<dbReference type="Proteomes" id="UP000549765">
    <property type="component" value="Unassembled WGS sequence"/>
</dbReference>
<dbReference type="PROSITE" id="PS00785">
    <property type="entry name" value="5_NUCLEOTIDASE_1"/>
    <property type="match status" value="1"/>
</dbReference>
<dbReference type="InterPro" id="IPR006179">
    <property type="entry name" value="5_nucleotidase/apyrase"/>
</dbReference>
<dbReference type="InterPro" id="IPR004843">
    <property type="entry name" value="Calcineurin-like_PHP"/>
</dbReference>
<dbReference type="SUPFAM" id="SSF55816">
    <property type="entry name" value="5'-nucleotidase (syn. UDP-sugar hydrolase), C-terminal domain"/>
    <property type="match status" value="1"/>
</dbReference>
<comment type="similarity">
    <text evidence="2">Belongs to the 5'-nucleotidase family.</text>
</comment>
<dbReference type="InterPro" id="IPR008334">
    <property type="entry name" value="5'-Nucleotdase_C"/>
</dbReference>
<feature type="domain" description="5'-Nucleotidase C-terminal" evidence="4">
    <location>
        <begin position="291"/>
        <end position="421"/>
    </location>
</feature>
<comment type="caution">
    <text evidence="5">The sequence shown here is derived from an EMBL/GenBank/DDBJ whole genome shotgun (WGS) entry which is preliminary data.</text>
</comment>
<protein>
    <submittedName>
        <fullName evidence="5">Bifunctional metallophosphatase/5'-nucleotidase</fullName>
    </submittedName>
</protein>
<evidence type="ECO:0000256" key="1">
    <source>
        <dbReference type="ARBA" id="ARBA00022729"/>
    </source>
</evidence>
<evidence type="ECO:0000313" key="5">
    <source>
        <dbReference type="EMBL" id="NKZ24215.1"/>
    </source>
</evidence>
<dbReference type="CDD" id="cd00845">
    <property type="entry name" value="MPP_UshA_N_like"/>
    <property type="match status" value="1"/>
</dbReference>
<keyword evidence="2" id="KW-0378">Hydrolase</keyword>
<dbReference type="PRINTS" id="PR01607">
    <property type="entry name" value="APYRASEFAMLY"/>
</dbReference>
<dbReference type="Gene3D" id="3.90.780.10">
    <property type="entry name" value="5'-Nucleotidase, C-terminal domain"/>
    <property type="match status" value="1"/>
</dbReference>
<dbReference type="AlphaFoldDB" id="A0A7X6S2N9"/>
<dbReference type="GO" id="GO:0046872">
    <property type="term" value="F:metal ion binding"/>
    <property type="evidence" value="ECO:0007669"/>
    <property type="project" value="InterPro"/>
</dbReference>
<dbReference type="InterPro" id="IPR011240">
    <property type="entry name" value="Pesterase_YunD"/>
</dbReference>
<evidence type="ECO:0000259" key="4">
    <source>
        <dbReference type="Pfam" id="PF02872"/>
    </source>
</evidence>
<dbReference type="PANTHER" id="PTHR11575">
    <property type="entry name" value="5'-NUCLEOTIDASE-RELATED"/>
    <property type="match status" value="1"/>
</dbReference>
<evidence type="ECO:0000313" key="6">
    <source>
        <dbReference type="Proteomes" id="UP000549765"/>
    </source>
</evidence>
<dbReference type="PANTHER" id="PTHR11575:SF23">
    <property type="entry name" value="5-NUCLEOTIDASE FAMILY PROTEIN"/>
    <property type="match status" value="1"/>
</dbReference>
<dbReference type="Gene3D" id="3.60.21.10">
    <property type="match status" value="1"/>
</dbReference>
<evidence type="ECO:0000259" key="3">
    <source>
        <dbReference type="Pfam" id="PF00149"/>
    </source>
</evidence>
<proteinExistence type="inferred from homology"/>
<dbReference type="RefSeq" id="WP_168722014.1">
    <property type="nucleotide sequence ID" value="NZ_JAAXPN010000004.1"/>
</dbReference>